<feature type="chain" id="PRO_5010377584" evidence="2">
    <location>
        <begin position="18"/>
        <end position="336"/>
    </location>
</feature>
<evidence type="ECO:0000313" key="5">
    <source>
        <dbReference type="Proteomes" id="UP000182944"/>
    </source>
</evidence>
<dbReference type="Proteomes" id="UP000182944">
    <property type="component" value="Unassembled WGS sequence"/>
</dbReference>
<proteinExistence type="predicted"/>
<dbReference type="InterPro" id="IPR011048">
    <property type="entry name" value="Haem_d1_sf"/>
</dbReference>
<keyword evidence="5" id="KW-1185">Reference proteome</keyword>
<dbReference type="InterPro" id="IPR011964">
    <property type="entry name" value="YVTN_b-propeller_repeat"/>
</dbReference>
<feature type="region of interest" description="Disordered" evidence="1">
    <location>
        <begin position="306"/>
        <end position="336"/>
    </location>
</feature>
<dbReference type="Pfam" id="PF13360">
    <property type="entry name" value="PQQ_2"/>
    <property type="match status" value="1"/>
</dbReference>
<dbReference type="Gene3D" id="2.130.10.10">
    <property type="entry name" value="YVTN repeat-like/Quinoprotein amine dehydrogenase"/>
    <property type="match status" value="2"/>
</dbReference>
<dbReference type="NCBIfam" id="TIGR02276">
    <property type="entry name" value="beta_rpt_yvtn"/>
    <property type="match status" value="1"/>
</dbReference>
<evidence type="ECO:0000256" key="2">
    <source>
        <dbReference type="SAM" id="SignalP"/>
    </source>
</evidence>
<reference evidence="5" key="1">
    <citation type="submission" date="2016-10" db="EMBL/GenBank/DDBJ databases">
        <authorList>
            <person name="Varghese N."/>
            <person name="Submissions S."/>
        </authorList>
    </citation>
    <scope>NUCLEOTIDE SEQUENCE [LARGE SCALE GENOMIC DNA]</scope>
    <source>
        <strain evidence="5">DSM 29303</strain>
    </source>
</reference>
<evidence type="ECO:0000256" key="1">
    <source>
        <dbReference type="SAM" id="MobiDB-lite"/>
    </source>
</evidence>
<dbReference type="InterPro" id="IPR002372">
    <property type="entry name" value="PQQ_rpt_dom"/>
</dbReference>
<sequence length="336" mass="33774">MRRLAAALLLAAGPAGAGDLAVVTSQTAQAVSLVDLDSGAVRVTVPVAGAPAPVAYDPAAGRAYVISAETGALTVLGADGAVLRQQALGEGSFGIALDPAAGRMFVTDWYGARLRCLTLDGAPVWAAATGPAPAGVALSGDGRVVVTADRDADRLSAFDAATGAPLWQAPTGTHPYAVTFHAGRFWTADVQSDSVTVIDAVTGRVTGRVETGSHPYGVAFAAGKGFVTDQYAATVTVFDAETLAPLGRIEVGDYPEGIAALSDGRRLALANWDADTLTVIDGETLTVEATIDVPAGPRSFGLFVGPAPQSAGTAGTSARPSAAQASVPPGNQPTRP</sequence>
<dbReference type="PANTHER" id="PTHR47197:SF3">
    <property type="entry name" value="DIHYDRO-HEME D1 DEHYDROGENASE"/>
    <property type="match status" value="1"/>
</dbReference>
<dbReference type="InterPro" id="IPR051200">
    <property type="entry name" value="Host-pathogen_enzymatic-act"/>
</dbReference>
<feature type="compositionally biased region" description="Polar residues" evidence="1">
    <location>
        <begin position="310"/>
        <end position="319"/>
    </location>
</feature>
<keyword evidence="2" id="KW-0732">Signal</keyword>
<feature type="domain" description="Pyrrolo-quinoline quinone repeat" evidence="3">
    <location>
        <begin position="115"/>
        <end position="206"/>
    </location>
</feature>
<dbReference type="PANTHER" id="PTHR47197">
    <property type="entry name" value="PROTEIN NIRF"/>
    <property type="match status" value="1"/>
</dbReference>
<evidence type="ECO:0000259" key="3">
    <source>
        <dbReference type="Pfam" id="PF13360"/>
    </source>
</evidence>
<dbReference type="RefSeq" id="WP_074826947.1">
    <property type="nucleotide sequence ID" value="NZ_FNNA01000005.1"/>
</dbReference>
<dbReference type="SUPFAM" id="SSF51004">
    <property type="entry name" value="C-terminal (heme d1) domain of cytochrome cd1-nitrite reductase"/>
    <property type="match status" value="1"/>
</dbReference>
<organism evidence="4 5">
    <name type="scientific">Paracoccus sanguinis</name>
    <dbReference type="NCBI Taxonomy" id="1545044"/>
    <lineage>
        <taxon>Bacteria</taxon>
        <taxon>Pseudomonadati</taxon>
        <taxon>Pseudomonadota</taxon>
        <taxon>Alphaproteobacteria</taxon>
        <taxon>Rhodobacterales</taxon>
        <taxon>Paracoccaceae</taxon>
        <taxon>Paracoccus</taxon>
    </lineage>
</organism>
<feature type="signal peptide" evidence="2">
    <location>
        <begin position="1"/>
        <end position="17"/>
    </location>
</feature>
<dbReference type="InterPro" id="IPR015943">
    <property type="entry name" value="WD40/YVTN_repeat-like_dom_sf"/>
</dbReference>
<dbReference type="EMBL" id="FNNA01000005">
    <property type="protein sequence ID" value="SDX38267.1"/>
    <property type="molecule type" value="Genomic_DNA"/>
</dbReference>
<accession>A0A1H3B8K8</accession>
<dbReference type="AlphaFoldDB" id="A0A1H3B8K8"/>
<gene>
    <name evidence="4" type="ORF">SAMN05444276_105122</name>
</gene>
<name>A0A1H3B8K8_9RHOB</name>
<dbReference type="OrthoDB" id="195736at2"/>
<dbReference type="STRING" id="1545044.SAMN05444276_105122"/>
<evidence type="ECO:0000313" key="4">
    <source>
        <dbReference type="EMBL" id="SDX38267.1"/>
    </source>
</evidence>
<protein>
    <submittedName>
        <fullName evidence="4">40-residue YVTN family beta-propeller repeat-containing protein</fullName>
    </submittedName>
</protein>